<sequence length="257" mass="27088">MRAEISPPDLEPEPEEPGSDGTARLRVRPLITGLAAVCSLAVLVPMALRLAGELTREPTSAELRNAAAKEIARRHVTWPSGRIFPEQIPYTLDVGGDETAMRVGISPDTRCETAVDPQLSGPFGKHGCRAVLRAVYLDEPQGLAIAVGVAVFPDDQAARAAAAAFPARAPRPGLRALPFPGSVTARFGDAARQTAAVRQRGPYVVAATVGYVDGRPVVRGAKQQNDLFALAPQLAVAVLNPLTAPARVDCESQAFTC</sequence>
<protein>
    <submittedName>
        <fullName evidence="2">Uncharacterized protein</fullName>
    </submittedName>
</protein>
<reference evidence="2 3" key="1">
    <citation type="submission" date="2019-09" db="EMBL/GenBank/DDBJ databases">
        <title>Actinomadura physcomitrii sp. nov., a novel actinomycete isolated from moss [Physcomitrium sphaericum (Ludw) Fuernr].</title>
        <authorList>
            <person name="Zhuang X."/>
            <person name="Liu C."/>
        </authorList>
    </citation>
    <scope>NUCLEOTIDE SEQUENCE [LARGE SCALE GENOMIC DNA]</scope>
    <source>
        <strain evidence="2 3">HMC1</strain>
    </source>
</reference>
<dbReference type="AlphaFoldDB" id="A0A6H9YKM2"/>
<evidence type="ECO:0000313" key="3">
    <source>
        <dbReference type="Proteomes" id="UP000468735"/>
    </source>
</evidence>
<dbReference type="RefSeq" id="WP_151566240.1">
    <property type="nucleotide sequence ID" value="NZ_WBMT01000019.1"/>
</dbReference>
<dbReference type="OrthoDB" id="3386555at2"/>
<evidence type="ECO:0000256" key="1">
    <source>
        <dbReference type="SAM" id="MobiDB-lite"/>
    </source>
</evidence>
<keyword evidence="3" id="KW-1185">Reference proteome</keyword>
<dbReference type="EMBL" id="WBMT01000019">
    <property type="protein sequence ID" value="KAB2343437.1"/>
    <property type="molecule type" value="Genomic_DNA"/>
</dbReference>
<organism evidence="2 3">
    <name type="scientific">Actinomadura rudentiformis</name>
    <dbReference type="NCBI Taxonomy" id="359158"/>
    <lineage>
        <taxon>Bacteria</taxon>
        <taxon>Bacillati</taxon>
        <taxon>Actinomycetota</taxon>
        <taxon>Actinomycetes</taxon>
        <taxon>Streptosporangiales</taxon>
        <taxon>Thermomonosporaceae</taxon>
        <taxon>Actinomadura</taxon>
    </lineage>
</organism>
<comment type="caution">
    <text evidence="2">The sequence shown here is derived from an EMBL/GenBank/DDBJ whole genome shotgun (WGS) entry which is preliminary data.</text>
</comment>
<evidence type="ECO:0000313" key="2">
    <source>
        <dbReference type="EMBL" id="KAB2343437.1"/>
    </source>
</evidence>
<accession>A0A6H9YKM2</accession>
<gene>
    <name evidence="2" type="ORF">F8566_35515</name>
</gene>
<name>A0A6H9YKM2_9ACTN</name>
<dbReference type="Proteomes" id="UP000468735">
    <property type="component" value="Unassembled WGS sequence"/>
</dbReference>
<proteinExistence type="predicted"/>
<feature type="region of interest" description="Disordered" evidence="1">
    <location>
        <begin position="1"/>
        <end position="22"/>
    </location>
</feature>